<reference evidence="1 2" key="1">
    <citation type="submission" date="2016-03" db="EMBL/GenBank/DDBJ databases">
        <title>EvidentialGene: Evidence-directed Construction of Genes on Genomes.</title>
        <authorList>
            <person name="Gilbert D.G."/>
            <person name="Choi J.-H."/>
            <person name="Mockaitis K."/>
            <person name="Colbourne J."/>
            <person name="Pfrender M."/>
        </authorList>
    </citation>
    <scope>NUCLEOTIDE SEQUENCE [LARGE SCALE GENOMIC DNA]</scope>
    <source>
        <strain evidence="1 2">Xinb3</strain>
        <tissue evidence="1">Complete organism</tissue>
    </source>
</reference>
<sequence>MSNVFFSWAILFEYRREQGKAHSFICFVCKQVSFLSLLRNGSQISRQSFEIKSLYSVFIVQFSRNPMNTTRPYAISALLLAHRRL</sequence>
<name>A0A0P5VGT5_9CRUS</name>
<dbReference type="EMBL" id="LRGB01001457">
    <property type="protein sequence ID" value="KZS11934.1"/>
    <property type="molecule type" value="Genomic_DNA"/>
</dbReference>
<accession>A0A0P5VGT5</accession>
<keyword evidence="2" id="KW-1185">Reference proteome</keyword>
<gene>
    <name evidence="1" type="ORF">APZ42_023252</name>
</gene>
<dbReference type="AlphaFoldDB" id="A0A0P5VGT5"/>
<organism evidence="1 2">
    <name type="scientific">Daphnia magna</name>
    <dbReference type="NCBI Taxonomy" id="35525"/>
    <lineage>
        <taxon>Eukaryota</taxon>
        <taxon>Metazoa</taxon>
        <taxon>Ecdysozoa</taxon>
        <taxon>Arthropoda</taxon>
        <taxon>Crustacea</taxon>
        <taxon>Branchiopoda</taxon>
        <taxon>Diplostraca</taxon>
        <taxon>Cladocera</taxon>
        <taxon>Anomopoda</taxon>
        <taxon>Daphniidae</taxon>
        <taxon>Daphnia</taxon>
    </lineage>
</organism>
<evidence type="ECO:0000313" key="1">
    <source>
        <dbReference type="EMBL" id="KZS11934.1"/>
    </source>
</evidence>
<protein>
    <submittedName>
        <fullName evidence="1">Uncharacterized protein</fullName>
    </submittedName>
</protein>
<dbReference type="Proteomes" id="UP000076858">
    <property type="component" value="Unassembled WGS sequence"/>
</dbReference>
<proteinExistence type="predicted"/>
<comment type="caution">
    <text evidence="1">The sequence shown here is derived from an EMBL/GenBank/DDBJ whole genome shotgun (WGS) entry which is preliminary data.</text>
</comment>
<evidence type="ECO:0000313" key="2">
    <source>
        <dbReference type="Proteomes" id="UP000076858"/>
    </source>
</evidence>